<name>A0A941F5C5_9BACT</name>
<dbReference type="RefSeq" id="WP_212190586.1">
    <property type="nucleotide sequence ID" value="NZ_JAGTAR010000014.1"/>
</dbReference>
<accession>A0A941F5C5</accession>
<evidence type="ECO:0000313" key="1">
    <source>
        <dbReference type="EMBL" id="MBR8535990.1"/>
    </source>
</evidence>
<reference evidence="1" key="2">
    <citation type="submission" date="2021-04" db="EMBL/GenBank/DDBJ databases">
        <authorList>
            <person name="Zhang T."/>
            <person name="Zhang Y."/>
            <person name="Lu D."/>
            <person name="Zuo D."/>
            <person name="Du Z."/>
        </authorList>
    </citation>
    <scope>NUCLEOTIDE SEQUENCE</scope>
    <source>
        <strain evidence="1">JR1</strain>
    </source>
</reference>
<proteinExistence type="predicted"/>
<dbReference type="AlphaFoldDB" id="A0A941F5C5"/>
<organism evidence="1 2">
    <name type="scientific">Carboxylicivirga sediminis</name>
    <dbReference type="NCBI Taxonomy" id="2006564"/>
    <lineage>
        <taxon>Bacteria</taxon>
        <taxon>Pseudomonadati</taxon>
        <taxon>Bacteroidota</taxon>
        <taxon>Bacteroidia</taxon>
        <taxon>Marinilabiliales</taxon>
        <taxon>Marinilabiliaceae</taxon>
        <taxon>Carboxylicivirga</taxon>
    </lineage>
</organism>
<reference evidence="1" key="1">
    <citation type="journal article" date="2018" name="Int. J. Syst. Evol. Microbiol.">
        <title>Carboxylicivirga sediminis sp. nov., isolated from coastal sediment.</title>
        <authorList>
            <person name="Wang F.Q."/>
            <person name="Ren L.H."/>
            <person name="Zou R.J."/>
            <person name="Sun Y.Z."/>
            <person name="Liu X.J."/>
            <person name="Jiang F."/>
            <person name="Liu L.J."/>
        </authorList>
    </citation>
    <scope>NUCLEOTIDE SEQUENCE</scope>
    <source>
        <strain evidence="1">JR1</strain>
    </source>
</reference>
<keyword evidence="2" id="KW-1185">Reference proteome</keyword>
<gene>
    <name evidence="1" type="ORF">KDU71_10510</name>
</gene>
<dbReference type="EMBL" id="JAGTAR010000014">
    <property type="protein sequence ID" value="MBR8535990.1"/>
    <property type="molecule type" value="Genomic_DNA"/>
</dbReference>
<comment type="caution">
    <text evidence="1">The sequence shown here is derived from an EMBL/GenBank/DDBJ whole genome shotgun (WGS) entry which is preliminary data.</text>
</comment>
<sequence length="462" mass="51710">MRKSIVVCIIVCLIVNSCTRIEQKILIPSVEISVAFENPGFGSLKNGDVGGVPECAELSMDYALYTVEFITETGQVSSQKQIKTPIYTINNRHVTQPVKVMLNGDHSTQARIINFFIYHADDLSSEDVIVRAAPMEGSKFYPLVSNKLNTLFTINKFAKHEVPIDVLCFEPMYIVSFGFVWLDMSLVTIRSQCWMGTLCVDNTEVFNGSLYETLSPGGVSQQMPAIFKVNVLNYIGATAGNYEDDINWDLIITHSNSTSESYGSDQCLEVFWPDHDVRNDLFRFDVYVLMPEGDNEFTYQFYNSYAFWDAIPPDVGTDGVADFNIGDCVTNSFSACTLTQGYWKNHTGINKKTGQAYWGHINPSDTFFNTGLSYLGIYAKKPSESKYYSLAHQYIAAMLNLEVGGVDISMCPDVQQHYVAAGELLNEYLPTDDLSAVMDDLIMYAETLDLFNNGVLCSKHCD</sequence>
<protein>
    <submittedName>
        <fullName evidence="1">Uncharacterized protein</fullName>
    </submittedName>
</protein>
<dbReference type="Proteomes" id="UP000679220">
    <property type="component" value="Unassembled WGS sequence"/>
</dbReference>
<evidence type="ECO:0000313" key="2">
    <source>
        <dbReference type="Proteomes" id="UP000679220"/>
    </source>
</evidence>